<protein>
    <submittedName>
        <fullName evidence="2">Winged helix-turn-helix domain-containing protein</fullName>
    </submittedName>
</protein>
<dbReference type="Proteomes" id="UP000265750">
    <property type="component" value="Unassembled WGS sequence"/>
</dbReference>
<dbReference type="OrthoDB" id="189843at2"/>
<reference evidence="3" key="1">
    <citation type="submission" date="2018-09" db="EMBL/GenBank/DDBJ databases">
        <authorList>
            <person name="Tuo L."/>
        </authorList>
    </citation>
    <scope>NUCLEOTIDE SEQUENCE [LARGE SCALE GENOMIC DNA]</scope>
    <source>
        <strain evidence="3">M2BS4Y-1</strain>
    </source>
</reference>
<evidence type="ECO:0000313" key="2">
    <source>
        <dbReference type="EMBL" id="RIX97160.1"/>
    </source>
</evidence>
<evidence type="ECO:0000256" key="1">
    <source>
        <dbReference type="SAM" id="MobiDB-lite"/>
    </source>
</evidence>
<dbReference type="EMBL" id="QYRN01000017">
    <property type="protein sequence ID" value="RIX97160.1"/>
    <property type="molecule type" value="Genomic_DNA"/>
</dbReference>
<sequence length="328" mass="36535">MTAAAASKLDTEKLRKAHRLMTGGATDGERSAATEGARRLARAAGMTLEDALSSLDSRPAPPRPKTLFEEMQDAFEAASPGHKAERAAWDAERQQKREKLRREALDEFGSEDAIWAETASERALRKALEPLADWGTIANTGRRYIKGYAGWTVGPPPQQLMEALVKACPFPADVVGLWREYRAWDRLYEIREAFEQHHSQAEHVQARVAALEHMLDTLSDWTPEGFAARLEWLKFRTETDRSHDVDDDLAMIATMQRDFAMLRAMFMSKGAQAGASPEAVQTGHRTTAEKRADVLSILDTHPDLSDREIARRVGVSPSTVGTLRRKAS</sequence>
<dbReference type="Pfam" id="PF13412">
    <property type="entry name" value="HTH_24"/>
    <property type="match status" value="1"/>
</dbReference>
<gene>
    <name evidence="2" type="ORF">D3218_19040</name>
</gene>
<keyword evidence="3" id="KW-1185">Reference proteome</keyword>
<name>A0A3A1WGC0_9HYPH</name>
<feature type="region of interest" description="Disordered" evidence="1">
    <location>
        <begin position="1"/>
        <end position="40"/>
    </location>
</feature>
<feature type="compositionally biased region" description="Basic and acidic residues" evidence="1">
    <location>
        <begin position="27"/>
        <end position="38"/>
    </location>
</feature>
<accession>A0A3A1WGC0</accession>
<dbReference type="RefSeq" id="WP_119541665.1">
    <property type="nucleotide sequence ID" value="NZ_QYRN01000017.1"/>
</dbReference>
<dbReference type="AlphaFoldDB" id="A0A3A1WGC0"/>
<organism evidence="2 3">
    <name type="scientific">Aureimonas flava</name>
    <dbReference type="NCBI Taxonomy" id="2320271"/>
    <lineage>
        <taxon>Bacteria</taxon>
        <taxon>Pseudomonadati</taxon>
        <taxon>Pseudomonadota</taxon>
        <taxon>Alphaproteobacteria</taxon>
        <taxon>Hyphomicrobiales</taxon>
        <taxon>Aurantimonadaceae</taxon>
        <taxon>Aureimonas</taxon>
    </lineage>
</organism>
<evidence type="ECO:0000313" key="3">
    <source>
        <dbReference type="Proteomes" id="UP000265750"/>
    </source>
</evidence>
<proteinExistence type="predicted"/>
<comment type="caution">
    <text evidence="2">The sequence shown here is derived from an EMBL/GenBank/DDBJ whole genome shotgun (WGS) entry which is preliminary data.</text>
</comment>